<feature type="region of interest" description="Disordered" evidence="1">
    <location>
        <begin position="202"/>
        <end position="234"/>
    </location>
</feature>
<proteinExistence type="predicted"/>
<feature type="region of interest" description="Disordered" evidence="1">
    <location>
        <begin position="175"/>
        <end position="194"/>
    </location>
</feature>
<dbReference type="RefSeq" id="XP_763779.1">
    <property type="nucleotide sequence ID" value="XM_758686.1"/>
</dbReference>
<feature type="compositionally biased region" description="Polar residues" evidence="1">
    <location>
        <begin position="207"/>
        <end position="234"/>
    </location>
</feature>
<sequence length="370" mass="42485">MADKSGHLSLGKSLSKIKTSISNRFKKPESSPNPNPKTFKRAFNILEEEIPTKSNNTFNCSVNNIEHPSGSSPISPTLENLTLKSNYDSQNLYTMENLEKDELDRICSEYKDKYGTDFLDVGLKTYIEAVIDTKNFRNRCYQILSKKLNYLNKYNNKMVSSVNCNNSQFDTPVNLFPKGSYQSSEPDSTKDGFQSHIASSHLHKNTQHSTYSRPNLYSRDQSNSLEKPESVTQSVNRVGNVDSEKFYENLLTPQKVYNNDLNSFINKYNYLNSSSNKKLFIGSNSDSFGFDDENSEMETDHAILSYNQKLELLKRMGIGNDYIATKLCDKFDSNFNSNELKDIKEFNLFYKQNLKHQLDLNQQLSLDFLQ</sequence>
<protein>
    <submittedName>
        <fullName evidence="2">Uncharacterized protein</fullName>
    </submittedName>
</protein>
<dbReference type="VEuPathDB" id="PiroplasmaDB:TpMuguga_04g00144"/>
<dbReference type="EMBL" id="AAGK01000004">
    <property type="protein sequence ID" value="EAN31496.1"/>
    <property type="molecule type" value="Genomic_DNA"/>
</dbReference>
<dbReference type="SMR" id="Q4N343"/>
<keyword evidence="3" id="KW-1185">Reference proteome</keyword>
<comment type="caution">
    <text evidence="2">The sequence shown here is derived from an EMBL/GenBank/DDBJ whole genome shotgun (WGS) entry which is preliminary data.</text>
</comment>
<dbReference type="AlphaFoldDB" id="Q4N343"/>
<dbReference type="KEGG" id="tpv:TP04_0144"/>
<name>Q4N343_THEPA</name>
<feature type="region of interest" description="Disordered" evidence="1">
    <location>
        <begin position="19"/>
        <end position="38"/>
    </location>
</feature>
<dbReference type="eggNOG" id="ENOG502QXPF">
    <property type="taxonomic scope" value="Eukaryota"/>
</dbReference>
<evidence type="ECO:0000313" key="2">
    <source>
        <dbReference type="EMBL" id="EAN31496.1"/>
    </source>
</evidence>
<reference evidence="2 3" key="1">
    <citation type="journal article" date="2005" name="Science">
        <title>Genome sequence of Theileria parva, a bovine pathogen that transforms lymphocytes.</title>
        <authorList>
            <person name="Gardner M.J."/>
            <person name="Bishop R."/>
            <person name="Shah T."/>
            <person name="de Villiers E.P."/>
            <person name="Carlton J.M."/>
            <person name="Hall N."/>
            <person name="Ren Q."/>
            <person name="Paulsen I.T."/>
            <person name="Pain A."/>
            <person name="Berriman M."/>
            <person name="Wilson R.J.M."/>
            <person name="Sato S."/>
            <person name="Ralph S.A."/>
            <person name="Mann D.J."/>
            <person name="Xiong Z."/>
            <person name="Shallom S.J."/>
            <person name="Weidman J."/>
            <person name="Jiang L."/>
            <person name="Lynn J."/>
            <person name="Weaver B."/>
            <person name="Shoaibi A."/>
            <person name="Domingo A.R."/>
            <person name="Wasawo D."/>
            <person name="Crabtree J."/>
            <person name="Wortman J.R."/>
            <person name="Haas B."/>
            <person name="Angiuoli S.V."/>
            <person name="Creasy T.H."/>
            <person name="Lu C."/>
            <person name="Suh B."/>
            <person name="Silva J.C."/>
            <person name="Utterback T.R."/>
            <person name="Feldblyum T.V."/>
            <person name="Pertea M."/>
            <person name="Allen J."/>
            <person name="Nierman W.C."/>
            <person name="Taracha E.L.N."/>
            <person name="Salzberg S.L."/>
            <person name="White O.R."/>
            <person name="Fitzhugh H.A."/>
            <person name="Morzaria S."/>
            <person name="Venter J.C."/>
            <person name="Fraser C.M."/>
            <person name="Nene V."/>
        </authorList>
    </citation>
    <scope>NUCLEOTIDE SEQUENCE [LARGE SCALE GENOMIC DNA]</scope>
    <source>
        <strain evidence="2 3">Muguga</strain>
    </source>
</reference>
<accession>Q4N343</accession>
<gene>
    <name evidence="2" type="ordered locus">TP04_0144</name>
</gene>
<dbReference type="GeneID" id="3501015"/>
<dbReference type="Proteomes" id="UP000001949">
    <property type="component" value="Unassembled WGS sequence"/>
</dbReference>
<dbReference type="OMA" id="YIANRLC"/>
<dbReference type="InParanoid" id="Q4N343"/>
<organism evidence="2 3">
    <name type="scientific">Theileria parva</name>
    <name type="common">East coast fever infection agent</name>
    <dbReference type="NCBI Taxonomy" id="5875"/>
    <lineage>
        <taxon>Eukaryota</taxon>
        <taxon>Sar</taxon>
        <taxon>Alveolata</taxon>
        <taxon>Apicomplexa</taxon>
        <taxon>Aconoidasida</taxon>
        <taxon>Piroplasmida</taxon>
        <taxon>Theileriidae</taxon>
        <taxon>Theileria</taxon>
    </lineage>
</organism>
<evidence type="ECO:0000256" key="1">
    <source>
        <dbReference type="SAM" id="MobiDB-lite"/>
    </source>
</evidence>
<evidence type="ECO:0000313" key="3">
    <source>
        <dbReference type="Proteomes" id="UP000001949"/>
    </source>
</evidence>